<evidence type="ECO:0000313" key="1">
    <source>
        <dbReference type="EMBL" id="MBM6827940.1"/>
    </source>
</evidence>
<gene>
    <name evidence="1" type="ORF">H6A13_12720</name>
</gene>
<sequence length="160" mass="18689">IDWKTQNEWEIIITKILELLSEYIKKIEARNDEFLQWNGSEKTEEYENNNSLVNTKEYENTSGDKISLKFGSIHSSKGRTHLATLVVETKYYEYNLTSILPWLSGKSKKLGVRNTKRLKCHYVAMTRAKGLLCLAIPSKNVSVQDRRELEKFGWKLEMVK</sequence>
<reference evidence="1" key="1">
    <citation type="submission" date="2020-08" db="EMBL/GenBank/DDBJ databases">
        <authorList>
            <person name="Cejkova D."/>
            <person name="Kubasova T."/>
            <person name="Jahodarova E."/>
            <person name="Rychlik I."/>
        </authorList>
    </citation>
    <scope>NUCLEOTIDE SEQUENCE</scope>
    <source>
        <strain evidence="1">An420c</strain>
    </source>
</reference>
<dbReference type="RefSeq" id="WP_204909908.1">
    <property type="nucleotide sequence ID" value="NZ_JACJLV010000085.1"/>
</dbReference>
<name>A0A938X3G4_9CLOT</name>
<dbReference type="Proteomes" id="UP000713880">
    <property type="component" value="Unassembled WGS sequence"/>
</dbReference>
<keyword evidence="2" id="KW-1185">Reference proteome</keyword>
<comment type="caution">
    <text evidence="1">The sequence shown here is derived from an EMBL/GenBank/DDBJ whole genome shotgun (WGS) entry which is preliminary data.</text>
</comment>
<protein>
    <submittedName>
        <fullName evidence="1">Uncharacterized protein</fullName>
    </submittedName>
</protein>
<organism evidence="1 2">
    <name type="scientific">Mordavella massiliensis</name>
    <dbReference type="NCBI Taxonomy" id="1871024"/>
    <lineage>
        <taxon>Bacteria</taxon>
        <taxon>Bacillati</taxon>
        <taxon>Bacillota</taxon>
        <taxon>Clostridia</taxon>
        <taxon>Eubacteriales</taxon>
        <taxon>Clostridiaceae</taxon>
        <taxon>Mordavella</taxon>
    </lineage>
</organism>
<accession>A0A938X3G4</accession>
<reference evidence="1" key="2">
    <citation type="journal article" date="2021" name="Sci. Rep.">
        <title>The distribution of antibiotic resistance genes in chicken gut microbiota commensals.</title>
        <authorList>
            <person name="Juricova H."/>
            <person name="Matiasovicova J."/>
            <person name="Kubasova T."/>
            <person name="Cejkova D."/>
            <person name="Rychlik I."/>
        </authorList>
    </citation>
    <scope>NUCLEOTIDE SEQUENCE</scope>
    <source>
        <strain evidence="1">An420c</strain>
    </source>
</reference>
<evidence type="ECO:0000313" key="2">
    <source>
        <dbReference type="Proteomes" id="UP000713880"/>
    </source>
</evidence>
<feature type="non-terminal residue" evidence="1">
    <location>
        <position position="1"/>
    </location>
</feature>
<dbReference type="InterPro" id="IPR027417">
    <property type="entry name" value="P-loop_NTPase"/>
</dbReference>
<dbReference type="AlphaFoldDB" id="A0A938X3G4"/>
<dbReference type="EMBL" id="JACJLV010000085">
    <property type="protein sequence ID" value="MBM6827940.1"/>
    <property type="molecule type" value="Genomic_DNA"/>
</dbReference>
<proteinExistence type="predicted"/>
<dbReference type="Gene3D" id="3.40.50.300">
    <property type="entry name" value="P-loop containing nucleotide triphosphate hydrolases"/>
    <property type="match status" value="1"/>
</dbReference>